<keyword evidence="5 9" id="KW-0812">Transmembrane</keyword>
<keyword evidence="3" id="KW-0813">Transport</keyword>
<feature type="transmembrane region" description="Helical" evidence="9">
    <location>
        <begin position="323"/>
        <end position="354"/>
    </location>
</feature>
<evidence type="ECO:0000313" key="11">
    <source>
        <dbReference type="Proteomes" id="UP001501195"/>
    </source>
</evidence>
<evidence type="ECO:0000256" key="5">
    <source>
        <dbReference type="ARBA" id="ARBA00022692"/>
    </source>
</evidence>
<evidence type="ECO:0000256" key="8">
    <source>
        <dbReference type="SAM" id="MobiDB-lite"/>
    </source>
</evidence>
<feature type="transmembrane region" description="Helical" evidence="9">
    <location>
        <begin position="251"/>
        <end position="272"/>
    </location>
</feature>
<proteinExistence type="inferred from homology"/>
<evidence type="ECO:0000256" key="1">
    <source>
        <dbReference type="ARBA" id="ARBA00004651"/>
    </source>
</evidence>
<dbReference type="PANTHER" id="PTHR21716:SF53">
    <property type="entry name" value="PERMEASE PERM-RELATED"/>
    <property type="match status" value="1"/>
</dbReference>
<evidence type="ECO:0000256" key="6">
    <source>
        <dbReference type="ARBA" id="ARBA00022989"/>
    </source>
</evidence>
<dbReference type="RefSeq" id="WP_345712183.1">
    <property type="nucleotide sequence ID" value="NZ_BAABIL010000252.1"/>
</dbReference>
<evidence type="ECO:0000313" key="10">
    <source>
        <dbReference type="EMBL" id="GAA4978144.1"/>
    </source>
</evidence>
<evidence type="ECO:0000256" key="7">
    <source>
        <dbReference type="ARBA" id="ARBA00023136"/>
    </source>
</evidence>
<keyword evidence="7 9" id="KW-0472">Membrane</keyword>
<feature type="transmembrane region" description="Helical" evidence="9">
    <location>
        <begin position="160"/>
        <end position="189"/>
    </location>
</feature>
<comment type="caution">
    <text evidence="10">The sequence shown here is derived from an EMBL/GenBank/DDBJ whole genome shotgun (WGS) entry which is preliminary data.</text>
</comment>
<dbReference type="PANTHER" id="PTHR21716">
    <property type="entry name" value="TRANSMEMBRANE PROTEIN"/>
    <property type="match status" value="1"/>
</dbReference>
<gene>
    <name evidence="10" type="ORF">GCM10023225_18360</name>
</gene>
<organism evidence="10 11">
    <name type="scientific">Kineococcus glutinatus</name>
    <dbReference type="NCBI Taxonomy" id="1070872"/>
    <lineage>
        <taxon>Bacteria</taxon>
        <taxon>Bacillati</taxon>
        <taxon>Actinomycetota</taxon>
        <taxon>Actinomycetes</taxon>
        <taxon>Kineosporiales</taxon>
        <taxon>Kineosporiaceae</taxon>
        <taxon>Kineococcus</taxon>
    </lineage>
</organism>
<evidence type="ECO:0000256" key="9">
    <source>
        <dbReference type="SAM" id="Phobius"/>
    </source>
</evidence>
<evidence type="ECO:0000256" key="3">
    <source>
        <dbReference type="ARBA" id="ARBA00022448"/>
    </source>
</evidence>
<feature type="compositionally biased region" description="Basic and acidic residues" evidence="8">
    <location>
        <begin position="390"/>
        <end position="400"/>
    </location>
</feature>
<protein>
    <submittedName>
        <fullName evidence="10">AI-2E family transporter</fullName>
    </submittedName>
</protein>
<dbReference type="Pfam" id="PF01594">
    <property type="entry name" value="AI-2E_transport"/>
    <property type="match status" value="1"/>
</dbReference>
<keyword evidence="11" id="KW-1185">Reference proteome</keyword>
<dbReference type="Proteomes" id="UP001501195">
    <property type="component" value="Unassembled WGS sequence"/>
</dbReference>
<feature type="compositionally biased region" description="Basic and acidic residues" evidence="8">
    <location>
        <begin position="363"/>
        <end position="383"/>
    </location>
</feature>
<feature type="transmembrane region" description="Helical" evidence="9">
    <location>
        <begin position="31"/>
        <end position="49"/>
    </location>
</feature>
<feature type="transmembrane region" description="Helical" evidence="9">
    <location>
        <begin position="225"/>
        <end position="245"/>
    </location>
</feature>
<accession>A0ABP9HUC3</accession>
<reference evidence="11" key="1">
    <citation type="journal article" date="2019" name="Int. J. Syst. Evol. Microbiol.">
        <title>The Global Catalogue of Microorganisms (GCM) 10K type strain sequencing project: providing services to taxonomists for standard genome sequencing and annotation.</title>
        <authorList>
            <consortium name="The Broad Institute Genomics Platform"/>
            <consortium name="The Broad Institute Genome Sequencing Center for Infectious Disease"/>
            <person name="Wu L."/>
            <person name="Ma J."/>
        </authorList>
    </citation>
    <scope>NUCLEOTIDE SEQUENCE [LARGE SCALE GENOMIC DNA]</scope>
    <source>
        <strain evidence="11">JCM 18126</strain>
    </source>
</reference>
<evidence type="ECO:0000256" key="4">
    <source>
        <dbReference type="ARBA" id="ARBA00022475"/>
    </source>
</evidence>
<sequence length="400" mass="42674">MTENVPPAPVAATGEPTKDVVGSKVSSAAQWALRLLILGAFAYALLWLLGKSWSLLFPLLLGVLLAAVLWPLTALLRRFLPNVVAALLSLLVLVGVVAGVFASIIPSVTSQTSEVVDSANAGLDQVQTWVTGPPLNLGDDQIGDLINEGVSRLQSNAQSIALGVVGGLSSVGSGVITTLLVLVLAFFCLNDGDRFIPWSRRWLDERTWRHADALGTRIWKVLRGYILSQAAVAFVDALFIGVGLAVLDVPFALPLGVIIFFASFIPIIGAVVTGLLAVLVALVTAGWVQALIVLGIVLLVQQIEGNVLQPLLVGHTMNLHPGVVIGAVTIGSTLYGITGAFLSVPVAAILAVVLRYVRHTLRPDEPENPERDEREQERIERIQRLRRAPRPAEQRAEPAS</sequence>
<keyword evidence="6 9" id="KW-1133">Transmembrane helix</keyword>
<feature type="region of interest" description="Disordered" evidence="8">
    <location>
        <begin position="363"/>
        <end position="400"/>
    </location>
</feature>
<feature type="transmembrane region" description="Helical" evidence="9">
    <location>
        <begin position="279"/>
        <end position="303"/>
    </location>
</feature>
<name>A0ABP9HUC3_9ACTN</name>
<comment type="subcellular location">
    <subcellularLocation>
        <location evidence="1">Cell membrane</location>
        <topology evidence="1">Multi-pass membrane protein</topology>
    </subcellularLocation>
</comment>
<dbReference type="InterPro" id="IPR002549">
    <property type="entry name" value="AI-2E-like"/>
</dbReference>
<dbReference type="EMBL" id="BAABIL010000252">
    <property type="protein sequence ID" value="GAA4978144.1"/>
    <property type="molecule type" value="Genomic_DNA"/>
</dbReference>
<keyword evidence="4" id="KW-1003">Cell membrane</keyword>
<evidence type="ECO:0000256" key="2">
    <source>
        <dbReference type="ARBA" id="ARBA00009773"/>
    </source>
</evidence>
<feature type="transmembrane region" description="Helical" evidence="9">
    <location>
        <begin position="83"/>
        <end position="105"/>
    </location>
</feature>
<comment type="similarity">
    <text evidence="2">Belongs to the autoinducer-2 exporter (AI-2E) (TC 2.A.86) family.</text>
</comment>
<feature type="transmembrane region" description="Helical" evidence="9">
    <location>
        <begin position="55"/>
        <end position="76"/>
    </location>
</feature>